<name>A0A1A9WXY3_9MUSC</name>
<keyword evidence="1" id="KW-1133">Transmembrane helix</keyword>
<evidence type="ECO:0000313" key="2">
    <source>
        <dbReference type="EnsemblMetazoa" id="GBRI036770-PA"/>
    </source>
</evidence>
<sequence>MSSSTYHIHFSYILNVAAVVNVVVGFAFRVLNFITFTYHSVIELESAINRKAIVAICDCAEEMGNRKNEYSKNLFEARNERRVYAATSAEITSDLCPTIICQTFVRYLPGIRLLVVFCNMYVPNIRAFLTFWLLQQVFDDFVEEFAFVSYVLPP</sequence>
<keyword evidence="3" id="KW-1185">Reference proteome</keyword>
<dbReference type="AlphaFoldDB" id="A0A1A9WXY3"/>
<feature type="transmembrane region" description="Helical" evidence="1">
    <location>
        <begin position="12"/>
        <end position="31"/>
    </location>
</feature>
<reference evidence="2" key="2">
    <citation type="submission" date="2020-05" db="UniProtKB">
        <authorList>
            <consortium name="EnsemblMetazoa"/>
        </authorList>
    </citation>
    <scope>IDENTIFICATION</scope>
    <source>
        <strain evidence="2">IAEA</strain>
    </source>
</reference>
<dbReference type="Proteomes" id="UP000091820">
    <property type="component" value="Unassembled WGS sequence"/>
</dbReference>
<keyword evidence="1" id="KW-0812">Transmembrane</keyword>
<accession>A0A1A9WXY3</accession>
<dbReference type="VEuPathDB" id="VectorBase:GBRI036770"/>
<keyword evidence="1" id="KW-0472">Membrane</keyword>
<proteinExistence type="predicted"/>
<dbReference type="EnsemblMetazoa" id="GBRI036770-RA">
    <property type="protein sequence ID" value="GBRI036770-PA"/>
    <property type="gene ID" value="GBRI036770"/>
</dbReference>
<evidence type="ECO:0000313" key="3">
    <source>
        <dbReference type="Proteomes" id="UP000091820"/>
    </source>
</evidence>
<reference evidence="3" key="1">
    <citation type="submission" date="2014-03" db="EMBL/GenBank/DDBJ databases">
        <authorList>
            <person name="Aksoy S."/>
            <person name="Warren W."/>
            <person name="Wilson R.K."/>
        </authorList>
    </citation>
    <scope>NUCLEOTIDE SEQUENCE [LARGE SCALE GENOMIC DNA]</scope>
    <source>
        <strain evidence="3">IAEA</strain>
    </source>
</reference>
<protein>
    <submittedName>
        <fullName evidence="2">Uncharacterized protein</fullName>
    </submittedName>
</protein>
<organism evidence="2 3">
    <name type="scientific">Glossina brevipalpis</name>
    <dbReference type="NCBI Taxonomy" id="37001"/>
    <lineage>
        <taxon>Eukaryota</taxon>
        <taxon>Metazoa</taxon>
        <taxon>Ecdysozoa</taxon>
        <taxon>Arthropoda</taxon>
        <taxon>Hexapoda</taxon>
        <taxon>Insecta</taxon>
        <taxon>Pterygota</taxon>
        <taxon>Neoptera</taxon>
        <taxon>Endopterygota</taxon>
        <taxon>Diptera</taxon>
        <taxon>Brachycera</taxon>
        <taxon>Muscomorpha</taxon>
        <taxon>Hippoboscoidea</taxon>
        <taxon>Glossinidae</taxon>
        <taxon>Glossina</taxon>
    </lineage>
</organism>
<evidence type="ECO:0000256" key="1">
    <source>
        <dbReference type="SAM" id="Phobius"/>
    </source>
</evidence>